<dbReference type="PRINTS" id="PR00175">
    <property type="entry name" value="NAALASMPORT"/>
</dbReference>
<evidence type="ECO:0000256" key="7">
    <source>
        <dbReference type="ARBA" id="ARBA00022989"/>
    </source>
</evidence>
<dbReference type="NCBIfam" id="TIGR00835">
    <property type="entry name" value="agcS"/>
    <property type="match status" value="1"/>
</dbReference>
<comment type="caution">
    <text evidence="11">The sequence shown here is derived from an EMBL/GenBank/DDBJ whole genome shotgun (WGS) entry which is preliminary data.</text>
</comment>
<keyword evidence="6 9" id="KW-0769">Symport</keyword>
<feature type="region of interest" description="Disordered" evidence="10">
    <location>
        <begin position="466"/>
        <end position="494"/>
    </location>
</feature>
<evidence type="ECO:0000256" key="3">
    <source>
        <dbReference type="ARBA" id="ARBA00022448"/>
    </source>
</evidence>
<dbReference type="PANTHER" id="PTHR30330">
    <property type="entry name" value="AGSS FAMILY TRANSPORTER, SODIUM-ALANINE"/>
    <property type="match status" value="1"/>
</dbReference>
<dbReference type="Proteomes" id="UP000280792">
    <property type="component" value="Unassembled WGS sequence"/>
</dbReference>
<feature type="transmembrane region" description="Helical" evidence="9">
    <location>
        <begin position="74"/>
        <end position="98"/>
    </location>
</feature>
<keyword evidence="9" id="KW-0997">Cell inner membrane</keyword>
<feature type="transmembrane region" description="Helical" evidence="9">
    <location>
        <begin position="203"/>
        <end position="221"/>
    </location>
</feature>
<dbReference type="GO" id="GO:0005283">
    <property type="term" value="F:amino acid:sodium symporter activity"/>
    <property type="evidence" value="ECO:0007669"/>
    <property type="project" value="InterPro"/>
</dbReference>
<feature type="transmembrane region" description="Helical" evidence="9">
    <location>
        <begin position="379"/>
        <end position="398"/>
    </location>
</feature>
<feature type="transmembrane region" description="Helical" evidence="9">
    <location>
        <begin position="348"/>
        <end position="367"/>
    </location>
</feature>
<gene>
    <name evidence="11" type="ORF">D0544_00680</name>
</gene>
<dbReference type="AlphaFoldDB" id="A0A3P3VLP1"/>
<protein>
    <submittedName>
        <fullName evidence="11">Sodium:alanine symporter family protein</fullName>
    </submittedName>
</protein>
<evidence type="ECO:0000256" key="10">
    <source>
        <dbReference type="SAM" id="MobiDB-lite"/>
    </source>
</evidence>
<evidence type="ECO:0000313" key="11">
    <source>
        <dbReference type="EMBL" id="RRJ83671.1"/>
    </source>
</evidence>
<organism evidence="11 12">
    <name type="scientific">Aestuariirhabdus litorea</name>
    <dbReference type="NCBI Taxonomy" id="2528527"/>
    <lineage>
        <taxon>Bacteria</taxon>
        <taxon>Pseudomonadati</taxon>
        <taxon>Pseudomonadota</taxon>
        <taxon>Gammaproteobacteria</taxon>
        <taxon>Oceanospirillales</taxon>
        <taxon>Aestuariirhabdaceae</taxon>
        <taxon>Aestuariirhabdus</taxon>
    </lineage>
</organism>
<keyword evidence="4" id="KW-1003">Cell membrane</keyword>
<keyword evidence="3 9" id="KW-0813">Transport</keyword>
<dbReference type="RefSeq" id="WP_125013859.1">
    <property type="nucleotide sequence ID" value="NZ_QWEZ01000001.1"/>
</dbReference>
<dbReference type="FunFam" id="1.20.1740.10:FF:000004">
    <property type="entry name" value="Sodium:alanine symporter family protein"/>
    <property type="match status" value="1"/>
</dbReference>
<evidence type="ECO:0000256" key="9">
    <source>
        <dbReference type="RuleBase" id="RU363064"/>
    </source>
</evidence>
<dbReference type="Gene3D" id="1.20.1740.10">
    <property type="entry name" value="Amino acid/polyamine transporter I"/>
    <property type="match status" value="1"/>
</dbReference>
<evidence type="ECO:0000313" key="12">
    <source>
        <dbReference type="Proteomes" id="UP000280792"/>
    </source>
</evidence>
<evidence type="ECO:0000256" key="8">
    <source>
        <dbReference type="ARBA" id="ARBA00023136"/>
    </source>
</evidence>
<feature type="transmembrane region" description="Helical" evidence="9">
    <location>
        <begin position="233"/>
        <end position="253"/>
    </location>
</feature>
<sequence>MIDSANDLIWGSILIYLLLGAGLYFTLRTRAIQFRRLGFAFRTLINSRGTGGEGISSFQAFCTSLAARVGTGNLAGVAMALYLGGPGAIFWMWMIALLGMSSSLMENTLAQLYKTNNGDGTFRGGPSYYIEKALGQRWLGVLFSLCLIVAFGLAFNSVQSNSIATAMDHAFGLTPWVTGALLCIATALIVFGGIRTIARFAEIVVPFMALAYLALALFVVVTHLDQMPAVLKLIFESAFGIGSAAAGGTGYLVSQAIMQGIKRGLFSNEAGMGSAPNAAATATPNPPHPVTQGIIGMAGVFVDTMVICTATAAIVLISGELESGHNLQGIALTQSALNGLVGSWGGDFIAIAILLFAFTSIIANYYYGESNLRFIIDRGWTLLLYRLAVLGMVVYGTLASLPTVWSFADLSMGMMAIINLVALLLLSGVVFRVIQDFEQQIERGQVPHFDRRQFEFLDRSIDKDVWVPTDAEPGPVPESQPQPRFTTAEASARD</sequence>
<evidence type="ECO:0000256" key="4">
    <source>
        <dbReference type="ARBA" id="ARBA00022475"/>
    </source>
</evidence>
<keyword evidence="7 9" id="KW-1133">Transmembrane helix</keyword>
<dbReference type="GO" id="GO:0005886">
    <property type="term" value="C:plasma membrane"/>
    <property type="evidence" value="ECO:0007669"/>
    <property type="project" value="UniProtKB-SubCell"/>
</dbReference>
<name>A0A3P3VLP1_9GAMM</name>
<evidence type="ECO:0000256" key="2">
    <source>
        <dbReference type="ARBA" id="ARBA00009261"/>
    </source>
</evidence>
<comment type="subcellular location">
    <subcellularLocation>
        <location evidence="9">Cell inner membrane</location>
        <topology evidence="9">Multi-pass membrane protein</topology>
    </subcellularLocation>
    <subcellularLocation>
        <location evidence="1">Cell membrane</location>
        <topology evidence="1">Multi-pass membrane protein</topology>
    </subcellularLocation>
</comment>
<feature type="transmembrane region" description="Helical" evidence="9">
    <location>
        <begin position="170"/>
        <end position="191"/>
    </location>
</feature>
<feature type="transmembrane region" description="Helical" evidence="9">
    <location>
        <begin position="294"/>
        <end position="317"/>
    </location>
</feature>
<feature type="compositionally biased region" description="Polar residues" evidence="10">
    <location>
        <begin position="481"/>
        <end position="494"/>
    </location>
</feature>
<keyword evidence="8 9" id="KW-0472">Membrane</keyword>
<dbReference type="PROSITE" id="PS00873">
    <property type="entry name" value="NA_ALANINE_SYMP"/>
    <property type="match status" value="1"/>
</dbReference>
<keyword evidence="5 9" id="KW-0812">Transmembrane</keyword>
<evidence type="ECO:0000256" key="1">
    <source>
        <dbReference type="ARBA" id="ARBA00004651"/>
    </source>
</evidence>
<reference evidence="11 12" key="2">
    <citation type="submission" date="2018-12" db="EMBL/GenBank/DDBJ databases">
        <title>Simiduia agarivorans gen. nov., sp. nov., a marine, agarolytic bacterium isolated from shallow coastal water from Keelung, Taiwan.</title>
        <authorList>
            <person name="Shieh W.Y."/>
        </authorList>
    </citation>
    <scope>NUCLEOTIDE SEQUENCE [LARGE SCALE GENOMIC DNA]</scope>
    <source>
        <strain evidence="11 12">GTF-13</strain>
    </source>
</reference>
<feature type="transmembrane region" description="Helical" evidence="9">
    <location>
        <begin position="410"/>
        <end position="434"/>
    </location>
</feature>
<keyword evidence="12" id="KW-1185">Reference proteome</keyword>
<feature type="transmembrane region" description="Helical" evidence="9">
    <location>
        <begin position="7"/>
        <end position="27"/>
    </location>
</feature>
<evidence type="ECO:0000256" key="6">
    <source>
        <dbReference type="ARBA" id="ARBA00022847"/>
    </source>
</evidence>
<dbReference type="InterPro" id="IPR001463">
    <property type="entry name" value="Na/Ala_symport"/>
</dbReference>
<dbReference type="Pfam" id="PF01235">
    <property type="entry name" value="Na_Ala_symp"/>
    <property type="match status" value="1"/>
</dbReference>
<feature type="transmembrane region" description="Helical" evidence="9">
    <location>
        <begin position="138"/>
        <end position="158"/>
    </location>
</feature>
<accession>A0A3P3VLP1</accession>
<evidence type="ECO:0000256" key="5">
    <source>
        <dbReference type="ARBA" id="ARBA00022692"/>
    </source>
</evidence>
<dbReference type="EMBL" id="QWEZ01000001">
    <property type="protein sequence ID" value="RRJ83671.1"/>
    <property type="molecule type" value="Genomic_DNA"/>
</dbReference>
<proteinExistence type="inferred from homology"/>
<reference evidence="11 12" key="1">
    <citation type="submission" date="2018-08" db="EMBL/GenBank/DDBJ databases">
        <authorList>
            <person name="Khan S.A."/>
        </authorList>
    </citation>
    <scope>NUCLEOTIDE SEQUENCE [LARGE SCALE GENOMIC DNA]</scope>
    <source>
        <strain evidence="11 12">GTF-13</strain>
    </source>
</reference>
<dbReference type="PANTHER" id="PTHR30330:SF1">
    <property type="entry name" value="AMINO-ACID CARRIER PROTEIN ALST"/>
    <property type="match status" value="1"/>
</dbReference>
<comment type="similarity">
    <text evidence="2 9">Belongs to the alanine or glycine:cation symporter (AGCS) (TC 2.A.25) family.</text>
</comment>